<evidence type="ECO:0000313" key="2">
    <source>
        <dbReference type="Proteomes" id="UP000265520"/>
    </source>
</evidence>
<comment type="caution">
    <text evidence="1">The sequence shown here is derived from an EMBL/GenBank/DDBJ whole genome shotgun (WGS) entry which is preliminary data.</text>
</comment>
<evidence type="ECO:0000313" key="1">
    <source>
        <dbReference type="EMBL" id="MCI83322.1"/>
    </source>
</evidence>
<organism evidence="1 2">
    <name type="scientific">Trifolium medium</name>
    <dbReference type="NCBI Taxonomy" id="97028"/>
    <lineage>
        <taxon>Eukaryota</taxon>
        <taxon>Viridiplantae</taxon>
        <taxon>Streptophyta</taxon>
        <taxon>Embryophyta</taxon>
        <taxon>Tracheophyta</taxon>
        <taxon>Spermatophyta</taxon>
        <taxon>Magnoliopsida</taxon>
        <taxon>eudicotyledons</taxon>
        <taxon>Gunneridae</taxon>
        <taxon>Pentapetalae</taxon>
        <taxon>rosids</taxon>
        <taxon>fabids</taxon>
        <taxon>Fabales</taxon>
        <taxon>Fabaceae</taxon>
        <taxon>Papilionoideae</taxon>
        <taxon>50 kb inversion clade</taxon>
        <taxon>NPAAA clade</taxon>
        <taxon>Hologalegina</taxon>
        <taxon>IRL clade</taxon>
        <taxon>Trifolieae</taxon>
        <taxon>Trifolium</taxon>
    </lineage>
</organism>
<dbReference type="AlphaFoldDB" id="A0A392V783"/>
<protein>
    <submittedName>
        <fullName evidence="1">Dual specificity protein phosphatase PHS1-like</fullName>
    </submittedName>
</protein>
<name>A0A392V783_9FABA</name>
<keyword evidence="2" id="KW-1185">Reference proteome</keyword>
<proteinExistence type="predicted"/>
<feature type="non-terminal residue" evidence="1">
    <location>
        <position position="38"/>
    </location>
</feature>
<dbReference type="EMBL" id="LXQA011064337">
    <property type="protein sequence ID" value="MCI83322.1"/>
    <property type="molecule type" value="Genomic_DNA"/>
</dbReference>
<reference evidence="1 2" key="1">
    <citation type="journal article" date="2018" name="Front. Plant Sci.">
        <title>Red Clover (Trifolium pratense) and Zigzag Clover (T. medium) - A Picture of Genomic Similarities and Differences.</title>
        <authorList>
            <person name="Dluhosova J."/>
            <person name="Istvanek J."/>
            <person name="Nedelnik J."/>
            <person name="Repkova J."/>
        </authorList>
    </citation>
    <scope>NUCLEOTIDE SEQUENCE [LARGE SCALE GENOMIC DNA]</scope>
    <source>
        <strain evidence="2">cv. 10/8</strain>
        <tissue evidence="1">Leaf</tissue>
    </source>
</reference>
<sequence length="38" mass="4005">MCLKSQTSGESLFTGSKIVAIDSGVPRRPPAGKRADDQ</sequence>
<accession>A0A392V783</accession>
<dbReference type="Proteomes" id="UP000265520">
    <property type="component" value="Unassembled WGS sequence"/>
</dbReference>